<comment type="caution">
    <text evidence="3">The sequence shown here is derived from an EMBL/GenBank/DDBJ whole genome shotgun (WGS) entry which is preliminary data.</text>
</comment>
<proteinExistence type="inferred from homology"/>
<dbReference type="STRING" id="1293598.IV56_GL001889"/>
<dbReference type="RefSeq" id="WP_054777497.1">
    <property type="nucleotide sequence ID" value="NZ_BBBX01000014.1"/>
</dbReference>
<dbReference type="InterPro" id="IPR029052">
    <property type="entry name" value="Metallo-depent_PP-like"/>
</dbReference>
<dbReference type="Proteomes" id="UP000050969">
    <property type="component" value="Unassembled WGS sequence"/>
</dbReference>
<dbReference type="SUPFAM" id="SSF56300">
    <property type="entry name" value="Metallo-dependent phosphatases"/>
    <property type="match status" value="1"/>
</dbReference>
<comment type="similarity">
    <text evidence="1">Belongs to the metallophosphoesterase superfamily. YfcE family.</text>
</comment>
<sequence length="278" mass="31443">MQHKIAVLSDVHGNVSALEAVLTDAKIQQATDYWFLGDLFLPGPGRSDLLTMLRAVHPSVWLRGNWERLIFRLADGQIDRDNPVDIYLARLSEYLLADLSAADFAWLKTLLIATDVVCEGVAIGLTHSQRDQDNSQTIFPARAQAGFDRLFIPNQDIALYGHSHTQIMRTSSAGQLVINPGSVGQPYSSWPRFMRDPGAQYALLEIDDLGRVQVDFRRVAYDVEKELQVAKERELPYFDVYKHLRETGEPANHNPELLAPINREFGYTAEVVRYFELS</sequence>
<name>A0A0R2MZ17_9LACO</name>
<dbReference type="Pfam" id="PF12850">
    <property type="entry name" value="Metallophos_2"/>
    <property type="match status" value="1"/>
</dbReference>
<gene>
    <name evidence="3" type="ORF">IV56_GL001889</name>
</gene>
<dbReference type="PATRIC" id="fig|1293598.4.peg.1965"/>
<evidence type="ECO:0000256" key="1">
    <source>
        <dbReference type="ARBA" id="ARBA00008950"/>
    </source>
</evidence>
<keyword evidence="4" id="KW-1185">Reference proteome</keyword>
<dbReference type="PIRSF" id="PIRSF000883">
    <property type="entry name" value="Pesterase_MJ0912"/>
    <property type="match status" value="1"/>
</dbReference>
<dbReference type="GO" id="GO:0016791">
    <property type="term" value="F:phosphatase activity"/>
    <property type="evidence" value="ECO:0007669"/>
    <property type="project" value="TreeGrafter"/>
</dbReference>
<dbReference type="GO" id="GO:0005737">
    <property type="term" value="C:cytoplasm"/>
    <property type="evidence" value="ECO:0007669"/>
    <property type="project" value="TreeGrafter"/>
</dbReference>
<evidence type="ECO:0000313" key="3">
    <source>
        <dbReference type="EMBL" id="KRO18092.1"/>
    </source>
</evidence>
<reference evidence="3 4" key="1">
    <citation type="journal article" date="2015" name="Genome Announc.">
        <title>Expanding the biotechnology potential of lactobacilli through comparative genomics of 213 strains and associated genera.</title>
        <authorList>
            <person name="Sun Z."/>
            <person name="Harris H.M."/>
            <person name="McCann A."/>
            <person name="Guo C."/>
            <person name="Argimon S."/>
            <person name="Zhang W."/>
            <person name="Yang X."/>
            <person name="Jeffery I.B."/>
            <person name="Cooney J.C."/>
            <person name="Kagawa T.F."/>
            <person name="Liu W."/>
            <person name="Song Y."/>
            <person name="Salvetti E."/>
            <person name="Wrobel A."/>
            <person name="Rasinkangas P."/>
            <person name="Parkhill J."/>
            <person name="Rea M.C."/>
            <person name="O'Sullivan O."/>
            <person name="Ritari J."/>
            <person name="Douillard F.P."/>
            <person name="Paul Ross R."/>
            <person name="Yang R."/>
            <person name="Briner A.E."/>
            <person name="Felis G.E."/>
            <person name="de Vos W.M."/>
            <person name="Barrangou R."/>
            <person name="Klaenhammer T.R."/>
            <person name="Caufield P.W."/>
            <person name="Cui Y."/>
            <person name="Zhang H."/>
            <person name="O'Toole P.W."/>
        </authorList>
    </citation>
    <scope>NUCLEOTIDE SEQUENCE [LARGE SCALE GENOMIC DNA]</scope>
    <source>
        <strain evidence="3 4">DSM 24301</strain>
    </source>
</reference>
<dbReference type="PANTHER" id="PTHR42850">
    <property type="entry name" value="METALLOPHOSPHOESTERASE"/>
    <property type="match status" value="1"/>
</dbReference>
<dbReference type="OrthoDB" id="9813918at2"/>
<dbReference type="InterPro" id="IPR024654">
    <property type="entry name" value="Calcineurin-like_PHP_lpxH"/>
</dbReference>
<accession>A0A0R2MZ17</accession>
<dbReference type="PANTHER" id="PTHR42850:SF2">
    <property type="entry name" value="BLL5683 PROTEIN"/>
    <property type="match status" value="1"/>
</dbReference>
<protein>
    <recommendedName>
        <fullName evidence="2">Calcineurin-like phosphoesterase domain-containing protein</fullName>
    </recommendedName>
</protein>
<evidence type="ECO:0000313" key="4">
    <source>
        <dbReference type="Proteomes" id="UP000050969"/>
    </source>
</evidence>
<organism evidence="3 4">
    <name type="scientific">Lacticaseibacillus saniviri JCM 17471 = DSM 24301</name>
    <dbReference type="NCBI Taxonomy" id="1293598"/>
    <lineage>
        <taxon>Bacteria</taxon>
        <taxon>Bacillati</taxon>
        <taxon>Bacillota</taxon>
        <taxon>Bacilli</taxon>
        <taxon>Lactobacillales</taxon>
        <taxon>Lactobacillaceae</taxon>
        <taxon>Lacticaseibacillus</taxon>
    </lineage>
</organism>
<dbReference type="AlphaFoldDB" id="A0A0R2MZ17"/>
<dbReference type="EMBL" id="JQCE01000006">
    <property type="protein sequence ID" value="KRO18092.1"/>
    <property type="molecule type" value="Genomic_DNA"/>
</dbReference>
<feature type="domain" description="Calcineurin-like phosphoesterase" evidence="2">
    <location>
        <begin position="4"/>
        <end position="207"/>
    </location>
</feature>
<dbReference type="Gene3D" id="3.60.21.10">
    <property type="match status" value="1"/>
</dbReference>
<dbReference type="InterPro" id="IPR050126">
    <property type="entry name" value="Ap4A_hydrolase"/>
</dbReference>
<evidence type="ECO:0000259" key="2">
    <source>
        <dbReference type="Pfam" id="PF12850"/>
    </source>
</evidence>
<dbReference type="InterPro" id="IPR011152">
    <property type="entry name" value="Pesterase_MJ0912"/>
</dbReference>